<proteinExistence type="predicted"/>
<dbReference type="Proteomes" id="UP000050790">
    <property type="component" value="Unassembled WGS sequence"/>
</dbReference>
<evidence type="ECO:0000313" key="1">
    <source>
        <dbReference type="Proteomes" id="UP000050790"/>
    </source>
</evidence>
<protein>
    <submittedName>
        <fullName evidence="2">Uncharacterized protein</fullName>
    </submittedName>
</protein>
<name>A0AA85AFI7_9TREM</name>
<reference evidence="2" key="1">
    <citation type="submission" date="2023-11" db="UniProtKB">
        <authorList>
            <consortium name="WormBaseParasite"/>
        </authorList>
    </citation>
    <scope>IDENTIFICATION</scope>
</reference>
<evidence type="ECO:0000313" key="2">
    <source>
        <dbReference type="WBParaSite" id="SMRG1_82000.1"/>
    </source>
</evidence>
<dbReference type="PROSITE" id="PS51257">
    <property type="entry name" value="PROKAR_LIPOPROTEIN"/>
    <property type="match status" value="1"/>
</dbReference>
<accession>A0AA85AFI7</accession>
<dbReference type="AlphaFoldDB" id="A0AA85AFI7"/>
<sequence>MSKSTNRCCAHNSRNCWVGVTVNISIGCSVHSVCKNSVHYSSDLSGDLLARECSFIIDNVAEPALFVEYDCISTSKFSDVFSCF</sequence>
<organism evidence="1 2">
    <name type="scientific">Schistosoma margrebowiei</name>
    <dbReference type="NCBI Taxonomy" id="48269"/>
    <lineage>
        <taxon>Eukaryota</taxon>
        <taxon>Metazoa</taxon>
        <taxon>Spiralia</taxon>
        <taxon>Lophotrochozoa</taxon>
        <taxon>Platyhelminthes</taxon>
        <taxon>Trematoda</taxon>
        <taxon>Digenea</taxon>
        <taxon>Strigeidida</taxon>
        <taxon>Schistosomatoidea</taxon>
        <taxon>Schistosomatidae</taxon>
        <taxon>Schistosoma</taxon>
    </lineage>
</organism>
<dbReference type="WBParaSite" id="SMRG1_82000.1">
    <property type="protein sequence ID" value="SMRG1_82000.1"/>
    <property type="gene ID" value="SMRG1_82000"/>
</dbReference>